<feature type="transmembrane region" description="Helical" evidence="6">
    <location>
        <begin position="348"/>
        <end position="368"/>
    </location>
</feature>
<feature type="transmembrane region" description="Helical" evidence="6">
    <location>
        <begin position="141"/>
        <end position="160"/>
    </location>
</feature>
<evidence type="ECO:0000256" key="6">
    <source>
        <dbReference type="SAM" id="Phobius"/>
    </source>
</evidence>
<keyword evidence="4 6" id="KW-0472">Membrane</keyword>
<dbReference type="InterPro" id="IPR011701">
    <property type="entry name" value="MFS"/>
</dbReference>
<evidence type="ECO:0000256" key="2">
    <source>
        <dbReference type="ARBA" id="ARBA00022692"/>
    </source>
</evidence>
<evidence type="ECO:0000313" key="9">
    <source>
        <dbReference type="Proteomes" id="UP000245768"/>
    </source>
</evidence>
<dbReference type="PROSITE" id="PS50850">
    <property type="entry name" value="MFS"/>
    <property type="match status" value="1"/>
</dbReference>
<feature type="transmembrane region" description="Helical" evidence="6">
    <location>
        <begin position="73"/>
        <end position="91"/>
    </location>
</feature>
<dbReference type="STRING" id="215250.A0A316YF04"/>
<feature type="transmembrane region" description="Helical" evidence="6">
    <location>
        <begin position="543"/>
        <end position="563"/>
    </location>
</feature>
<organism evidence="8 9">
    <name type="scientific">Acaromyces ingoldii</name>
    <dbReference type="NCBI Taxonomy" id="215250"/>
    <lineage>
        <taxon>Eukaryota</taxon>
        <taxon>Fungi</taxon>
        <taxon>Dikarya</taxon>
        <taxon>Basidiomycota</taxon>
        <taxon>Ustilaginomycotina</taxon>
        <taxon>Exobasidiomycetes</taxon>
        <taxon>Exobasidiales</taxon>
        <taxon>Cryptobasidiaceae</taxon>
        <taxon>Acaromyces</taxon>
    </lineage>
</organism>
<dbReference type="Pfam" id="PF07690">
    <property type="entry name" value="MFS_1"/>
    <property type="match status" value="1"/>
</dbReference>
<evidence type="ECO:0000259" key="7">
    <source>
        <dbReference type="PROSITE" id="PS50850"/>
    </source>
</evidence>
<evidence type="ECO:0000256" key="4">
    <source>
        <dbReference type="ARBA" id="ARBA00023136"/>
    </source>
</evidence>
<keyword evidence="3 6" id="KW-1133">Transmembrane helix</keyword>
<evidence type="ECO:0000256" key="1">
    <source>
        <dbReference type="ARBA" id="ARBA00004141"/>
    </source>
</evidence>
<proteinExistence type="predicted"/>
<gene>
    <name evidence="8" type="ORF">FA10DRAFT_255683</name>
</gene>
<dbReference type="PANTHER" id="PTHR23501:SF198">
    <property type="entry name" value="AZOLE RESISTANCE PROTEIN 1-RELATED"/>
    <property type="match status" value="1"/>
</dbReference>
<dbReference type="Gene3D" id="1.20.1720.10">
    <property type="entry name" value="Multidrug resistance protein D"/>
    <property type="match status" value="1"/>
</dbReference>
<feature type="region of interest" description="Disordered" evidence="5">
    <location>
        <begin position="28"/>
        <end position="64"/>
    </location>
</feature>
<accession>A0A316YF04</accession>
<dbReference type="SUPFAM" id="SSF103473">
    <property type="entry name" value="MFS general substrate transporter"/>
    <property type="match status" value="1"/>
</dbReference>
<feature type="transmembrane region" description="Helical" evidence="6">
    <location>
        <begin position="408"/>
        <end position="428"/>
    </location>
</feature>
<evidence type="ECO:0000256" key="3">
    <source>
        <dbReference type="ARBA" id="ARBA00022989"/>
    </source>
</evidence>
<dbReference type="Gene3D" id="1.20.1250.20">
    <property type="entry name" value="MFS general substrate transporter like domains"/>
    <property type="match status" value="1"/>
</dbReference>
<dbReference type="Proteomes" id="UP000245768">
    <property type="component" value="Unassembled WGS sequence"/>
</dbReference>
<dbReference type="InterPro" id="IPR036259">
    <property type="entry name" value="MFS_trans_sf"/>
</dbReference>
<dbReference type="EMBL" id="KZ819639">
    <property type="protein sequence ID" value="PWN87997.1"/>
    <property type="molecule type" value="Genomic_DNA"/>
</dbReference>
<keyword evidence="2 6" id="KW-0812">Transmembrane</keyword>
<dbReference type="AlphaFoldDB" id="A0A316YF04"/>
<comment type="subcellular location">
    <subcellularLocation>
        <location evidence="1">Membrane</location>
        <topology evidence="1">Multi-pass membrane protein</topology>
    </subcellularLocation>
</comment>
<evidence type="ECO:0000313" key="8">
    <source>
        <dbReference type="EMBL" id="PWN87997.1"/>
    </source>
</evidence>
<feature type="transmembrane region" description="Helical" evidence="6">
    <location>
        <begin position="380"/>
        <end position="401"/>
    </location>
</feature>
<feature type="transmembrane region" description="Helical" evidence="6">
    <location>
        <begin position="199"/>
        <end position="220"/>
    </location>
</feature>
<feature type="transmembrane region" description="Helical" evidence="6">
    <location>
        <begin position="166"/>
        <end position="187"/>
    </location>
</feature>
<keyword evidence="9" id="KW-1185">Reference proteome</keyword>
<dbReference type="GeneID" id="37041693"/>
<dbReference type="PRINTS" id="PR01036">
    <property type="entry name" value="TCRTETB"/>
</dbReference>
<dbReference type="GO" id="GO:0022857">
    <property type="term" value="F:transmembrane transporter activity"/>
    <property type="evidence" value="ECO:0007669"/>
    <property type="project" value="InterPro"/>
</dbReference>
<dbReference type="InParanoid" id="A0A316YF04"/>
<reference evidence="8 9" key="1">
    <citation type="journal article" date="2018" name="Mol. Biol. Evol.">
        <title>Broad Genomic Sampling Reveals a Smut Pathogenic Ancestry of the Fungal Clade Ustilaginomycotina.</title>
        <authorList>
            <person name="Kijpornyongpan T."/>
            <person name="Mondo S.J."/>
            <person name="Barry K."/>
            <person name="Sandor L."/>
            <person name="Lee J."/>
            <person name="Lipzen A."/>
            <person name="Pangilinan J."/>
            <person name="LaButti K."/>
            <person name="Hainaut M."/>
            <person name="Henrissat B."/>
            <person name="Grigoriev I.V."/>
            <person name="Spatafora J.W."/>
            <person name="Aime M.C."/>
        </authorList>
    </citation>
    <scope>NUCLEOTIDE SEQUENCE [LARGE SCALE GENOMIC DNA]</scope>
    <source>
        <strain evidence="8 9">MCA 4198</strain>
    </source>
</reference>
<dbReference type="CDD" id="cd17502">
    <property type="entry name" value="MFS_Azr1_MDR_like"/>
    <property type="match status" value="1"/>
</dbReference>
<feature type="transmembrane region" description="Helical" evidence="6">
    <location>
        <begin position="226"/>
        <end position="249"/>
    </location>
</feature>
<dbReference type="RefSeq" id="XP_025375195.1">
    <property type="nucleotide sequence ID" value="XM_025519777.1"/>
</dbReference>
<name>A0A316YF04_9BASI</name>
<sequence>MSTSTVYDVKTTIEEIGTIPSQSRVEIEVLQDGEERENRAGSGDEEGDEHNKETASPGEPTLQQPNHLHGIRLVFVFVGMVLAVFLVALDQTLLSVAQTAIATDLKALTDISWVITSFFCTQAAFMLVYGQLLTLWPSKWLFLSAVVLFEVGSLISAVAPLMDVLIFGRALSGVGAAGIFICCLTILAETTSIRQRPMLFGILGATFALSSVIGPLIGGALTDSIGWRWCFYINLPVGGVTVIAIVFLLRATPPLGKQHGARATTWLEKICSIDIIGAALSLAFTICLILPLQWANVTYPWNSPKIIGLFCTALAILIVFIGWQWFLKEKALVPLHLFGNKTVVGSSVVTFFCFWNLLVFTYYIPYFYENVRGKSSAMSGVALLPMMIALVAMTMGGGFIITMTGHYWPWMVAAPFFLAVGSGLMYMVRYDSHNSFVIGAQILVGLGVGPLLQTPIIATQATSDVRNIAKCTSIVSYLQRLGGALGVGVASAIFDTELQLQLAHRAPAVDAHAVQQNATVLLDLPAGPARDGALAAYTYTLNYIYIMGAPTAFFVLLAVVFFVSHKSLKSRSRS</sequence>
<feature type="transmembrane region" description="Helical" evidence="6">
    <location>
        <begin position="434"/>
        <end position="453"/>
    </location>
</feature>
<feature type="transmembrane region" description="Helical" evidence="6">
    <location>
        <begin position="306"/>
        <end position="327"/>
    </location>
</feature>
<protein>
    <submittedName>
        <fullName evidence="8">MFS general substrate transporter</fullName>
    </submittedName>
</protein>
<dbReference type="InterPro" id="IPR020846">
    <property type="entry name" value="MFS_dom"/>
</dbReference>
<feature type="domain" description="Major facilitator superfamily (MFS) profile" evidence="7">
    <location>
        <begin position="76"/>
        <end position="567"/>
    </location>
</feature>
<dbReference type="GO" id="GO:0005886">
    <property type="term" value="C:plasma membrane"/>
    <property type="evidence" value="ECO:0007669"/>
    <property type="project" value="TreeGrafter"/>
</dbReference>
<feature type="transmembrane region" description="Helical" evidence="6">
    <location>
        <begin position="474"/>
        <end position="494"/>
    </location>
</feature>
<feature type="transmembrane region" description="Helical" evidence="6">
    <location>
        <begin position="270"/>
        <end position="294"/>
    </location>
</feature>
<dbReference type="PANTHER" id="PTHR23501">
    <property type="entry name" value="MAJOR FACILITATOR SUPERFAMILY"/>
    <property type="match status" value="1"/>
</dbReference>
<feature type="transmembrane region" description="Helical" evidence="6">
    <location>
        <begin position="111"/>
        <end position="129"/>
    </location>
</feature>
<evidence type="ECO:0000256" key="5">
    <source>
        <dbReference type="SAM" id="MobiDB-lite"/>
    </source>
</evidence>
<dbReference type="OrthoDB" id="10021397at2759"/>